<dbReference type="InterPro" id="IPR011990">
    <property type="entry name" value="TPR-like_helical_dom_sf"/>
</dbReference>
<keyword evidence="2" id="KW-1133">Transmembrane helix</keyword>
<evidence type="ECO:0000256" key="2">
    <source>
        <dbReference type="SAM" id="Phobius"/>
    </source>
</evidence>
<dbReference type="RefSeq" id="WP_092950391.1">
    <property type="nucleotide sequence ID" value="NZ_FOMQ01000003.1"/>
</dbReference>
<dbReference type="InterPro" id="IPR006597">
    <property type="entry name" value="Sel1-like"/>
</dbReference>
<name>A0A1I1TDY9_9BURK</name>
<dbReference type="AlphaFoldDB" id="A0A1I1TDY9"/>
<reference evidence="4" key="1">
    <citation type="submission" date="2016-10" db="EMBL/GenBank/DDBJ databases">
        <authorList>
            <person name="Varghese N."/>
            <person name="Submissions S."/>
        </authorList>
    </citation>
    <scope>NUCLEOTIDE SEQUENCE [LARGE SCALE GENOMIC DNA]</scope>
    <source>
        <strain evidence="4">DSM 7481</strain>
    </source>
</reference>
<evidence type="ECO:0000313" key="3">
    <source>
        <dbReference type="EMBL" id="SFD56814.1"/>
    </source>
</evidence>
<dbReference type="EMBL" id="FOMQ01000003">
    <property type="protein sequence ID" value="SFD56814.1"/>
    <property type="molecule type" value="Genomic_DNA"/>
</dbReference>
<dbReference type="Proteomes" id="UP000199517">
    <property type="component" value="Unassembled WGS sequence"/>
</dbReference>
<protein>
    <submittedName>
        <fullName evidence="3">Sel1 repeat-containing protein</fullName>
    </submittedName>
</protein>
<gene>
    <name evidence="3" type="ORF">SAMN04489710_103303</name>
</gene>
<keyword evidence="2" id="KW-0472">Membrane</keyword>
<dbReference type="InterPro" id="IPR050767">
    <property type="entry name" value="Sel1_AlgK"/>
</dbReference>
<proteinExistence type="predicted"/>
<dbReference type="Gene3D" id="1.25.40.10">
    <property type="entry name" value="Tetratricopeptide repeat domain"/>
    <property type="match status" value="1"/>
</dbReference>
<dbReference type="SMART" id="SM00671">
    <property type="entry name" value="SEL1"/>
    <property type="match status" value="3"/>
</dbReference>
<dbReference type="OrthoDB" id="8991911at2"/>
<feature type="compositionally biased region" description="Low complexity" evidence="1">
    <location>
        <begin position="1"/>
        <end position="26"/>
    </location>
</feature>
<evidence type="ECO:0000256" key="1">
    <source>
        <dbReference type="SAM" id="MobiDB-lite"/>
    </source>
</evidence>
<accession>A0A1I1TDY9</accession>
<dbReference type="STRING" id="32040.SAMN04489710_103303"/>
<dbReference type="Pfam" id="PF08238">
    <property type="entry name" value="Sel1"/>
    <property type="match status" value="3"/>
</dbReference>
<dbReference type="PANTHER" id="PTHR11102:SF160">
    <property type="entry name" value="ERAD-ASSOCIATED E3 UBIQUITIN-PROTEIN LIGASE COMPONENT HRD3"/>
    <property type="match status" value="1"/>
</dbReference>
<keyword evidence="2" id="KW-0812">Transmembrane</keyword>
<dbReference type="SUPFAM" id="SSF81901">
    <property type="entry name" value="HCP-like"/>
    <property type="match status" value="1"/>
</dbReference>
<feature type="region of interest" description="Disordered" evidence="1">
    <location>
        <begin position="90"/>
        <end position="122"/>
    </location>
</feature>
<feature type="transmembrane region" description="Helical" evidence="2">
    <location>
        <begin position="137"/>
        <end position="155"/>
    </location>
</feature>
<keyword evidence="4" id="KW-1185">Reference proteome</keyword>
<evidence type="ECO:0000313" key="4">
    <source>
        <dbReference type="Proteomes" id="UP000199517"/>
    </source>
</evidence>
<dbReference type="PANTHER" id="PTHR11102">
    <property type="entry name" value="SEL-1-LIKE PROTEIN"/>
    <property type="match status" value="1"/>
</dbReference>
<feature type="region of interest" description="Disordered" evidence="1">
    <location>
        <begin position="1"/>
        <end position="30"/>
    </location>
</feature>
<organism evidence="3 4">
    <name type="scientific">Paracidovorax konjaci</name>
    <dbReference type="NCBI Taxonomy" id="32040"/>
    <lineage>
        <taxon>Bacteria</taxon>
        <taxon>Pseudomonadati</taxon>
        <taxon>Pseudomonadota</taxon>
        <taxon>Betaproteobacteria</taxon>
        <taxon>Burkholderiales</taxon>
        <taxon>Comamonadaceae</taxon>
        <taxon>Paracidovorax</taxon>
    </lineage>
</organism>
<sequence>MTGEPRTTAAPSGPGAPRSPSTAPAALALDNLSLVPMDTGGPAGAAPAPAAADAAAQDCPRCHYRRQPSDTAAAWQCPRCGVAYSKARAPAPVSPRTAPESSGTVAAGASRRQRSEAPVAAAGMPARRAKTMRDWPWIWLALLGAAAVLGGLLVWKSGHDRQRAADRAARQEADARAAQVAQVREAQDLDTRISDLHRTWRSSQGMAELPAVQALAEAGHARAMVLLGTMLTESRGIPRNRPEAVRWLEQAAGSGSALAAVRLGALYEQAGDGEPRQLSRAEHWYLRAARQGDASALYSLGALYARGGDAVLQRPIDAWMLLELAARAQAAQGPEDPLLPAGHSAFASRSTQARLTATLGTHDTAEAKRRADAWKPGQPLGI</sequence>